<dbReference type="AlphaFoldDB" id="A0A1N6D291"/>
<evidence type="ECO:0000259" key="2">
    <source>
        <dbReference type="Pfam" id="PF13676"/>
    </source>
</evidence>
<dbReference type="OrthoDB" id="105971at2"/>
<proteinExistence type="predicted"/>
<dbReference type="InterPro" id="IPR019734">
    <property type="entry name" value="TPR_rpt"/>
</dbReference>
<dbReference type="Gene3D" id="1.25.40.10">
    <property type="entry name" value="Tetratricopeptide repeat domain"/>
    <property type="match status" value="2"/>
</dbReference>
<dbReference type="RefSeq" id="WP_074204371.1">
    <property type="nucleotide sequence ID" value="NZ_FSQW01000001.1"/>
</dbReference>
<accession>A0A1N6D291</accession>
<gene>
    <name evidence="3" type="ORF">SAMN02745824_1455</name>
</gene>
<dbReference type="PROSITE" id="PS50005">
    <property type="entry name" value="TPR"/>
    <property type="match status" value="1"/>
</dbReference>
<dbReference type="InterPro" id="IPR035897">
    <property type="entry name" value="Toll_tir_struct_dom_sf"/>
</dbReference>
<evidence type="ECO:0000313" key="4">
    <source>
        <dbReference type="Proteomes" id="UP000185192"/>
    </source>
</evidence>
<protein>
    <submittedName>
        <fullName evidence="3">TolB amino-terminal domain-containing protein</fullName>
    </submittedName>
</protein>
<dbReference type="SUPFAM" id="SSF52200">
    <property type="entry name" value="Toll/Interleukin receptor TIR domain"/>
    <property type="match status" value="1"/>
</dbReference>
<dbReference type="GO" id="GO:0007165">
    <property type="term" value="P:signal transduction"/>
    <property type="evidence" value="ECO:0007669"/>
    <property type="project" value="InterPro"/>
</dbReference>
<dbReference type="Gene3D" id="3.40.50.10610">
    <property type="entry name" value="ABC-type transport auxiliary lipoprotein component"/>
    <property type="match status" value="1"/>
</dbReference>
<organism evidence="3 4">
    <name type="scientific">Parasphingorhabdus marina DSM 22363</name>
    <dbReference type="NCBI Taxonomy" id="1123272"/>
    <lineage>
        <taxon>Bacteria</taxon>
        <taxon>Pseudomonadati</taxon>
        <taxon>Pseudomonadota</taxon>
        <taxon>Alphaproteobacteria</taxon>
        <taxon>Sphingomonadales</taxon>
        <taxon>Sphingomonadaceae</taxon>
        <taxon>Parasphingorhabdus</taxon>
    </lineage>
</organism>
<feature type="repeat" description="TPR" evidence="1">
    <location>
        <begin position="487"/>
        <end position="520"/>
    </location>
</feature>
<evidence type="ECO:0000256" key="1">
    <source>
        <dbReference type="PROSITE-ProRule" id="PRU00339"/>
    </source>
</evidence>
<sequence>MPDNDFPDRARETTVFFSYSRTDQKEARAIINLLERAGFAVWWDGLLEGGERFANATEAALDRARAVVVLWSKTSVNSHWVHDESTRGRDSGRLVPLSLDGSEPPLGFGQFQCIDISRSRIDANDGEIEKMLRAVAALHDGGELPANHDLLAHPVPNRRNLLIGGGVAAMAAAGLTTWLIDPFSGSSPDNGVAVLPFENLSGDPEQNYFSDGLTSEIRTQLSRNKLLQVVGQTSSDEFRGHQGGAEEIADKLGVTFLLDGNVQKAGDRVKITADLSDGRTGASRWSQSFERPLTDIFEVQSEIAVAVATSLAAVMDDGPAIDRTTQVGGTNSIAAFDAYLRGKELYEAAIDEQSDREALAKFDEALAIDPEYASAAAARSRTLAVIGNLYADFEERVRLYDEAVLAARKATELVPDLAAGHSALGFALASGKLDMKAARVPYERTYALGIGDADQLSRYATFKSRLRDYPAASAAISRASKLDPLNSRAFRAMGDIHYFGQKYELAMSAYRRAIGLNPDIGNYYSLLGFAQLMLGQLDAADESFSNKMSKVRRLPGYAIIAHKRNDRSGAEAALAELQAEYGDKSHYQYAQVYAQWGDTTRSLAALDAAWQLRDAGLTALYADPLLAPVREEPEYIKLVKTMGFI</sequence>
<dbReference type="Gene3D" id="3.40.50.10140">
    <property type="entry name" value="Toll/interleukin-1 receptor homology (TIR) domain"/>
    <property type="match status" value="1"/>
</dbReference>
<dbReference type="STRING" id="1123272.SAMN02745824_1455"/>
<evidence type="ECO:0000313" key="3">
    <source>
        <dbReference type="EMBL" id="SIN64940.1"/>
    </source>
</evidence>
<dbReference type="InterPro" id="IPR000157">
    <property type="entry name" value="TIR_dom"/>
</dbReference>
<keyword evidence="1" id="KW-0802">TPR repeat</keyword>
<name>A0A1N6D291_9SPHN</name>
<keyword evidence="4" id="KW-1185">Reference proteome</keyword>
<dbReference type="SMART" id="SM00028">
    <property type="entry name" value="TPR"/>
    <property type="match status" value="4"/>
</dbReference>
<dbReference type="InterPro" id="IPR011990">
    <property type="entry name" value="TPR-like_helical_dom_sf"/>
</dbReference>
<feature type="domain" description="TIR" evidence="2">
    <location>
        <begin position="15"/>
        <end position="125"/>
    </location>
</feature>
<dbReference type="Proteomes" id="UP000185192">
    <property type="component" value="Unassembled WGS sequence"/>
</dbReference>
<dbReference type="SUPFAM" id="SSF48452">
    <property type="entry name" value="TPR-like"/>
    <property type="match status" value="1"/>
</dbReference>
<reference evidence="4" key="1">
    <citation type="submission" date="2016-11" db="EMBL/GenBank/DDBJ databases">
        <authorList>
            <person name="Varghese N."/>
            <person name="Submissions S."/>
        </authorList>
    </citation>
    <scope>NUCLEOTIDE SEQUENCE [LARGE SCALE GENOMIC DNA]</scope>
    <source>
        <strain evidence="4">DSM 22363</strain>
    </source>
</reference>
<dbReference type="EMBL" id="FSQW01000001">
    <property type="protein sequence ID" value="SIN64940.1"/>
    <property type="molecule type" value="Genomic_DNA"/>
</dbReference>
<dbReference type="Pfam" id="PF13676">
    <property type="entry name" value="TIR_2"/>
    <property type="match status" value="1"/>
</dbReference>